<evidence type="ECO:0000313" key="3">
    <source>
        <dbReference type="Proteomes" id="UP000275078"/>
    </source>
</evidence>
<name>A0A3N4H853_ASCIM</name>
<dbReference type="EMBL" id="ML119996">
    <property type="protein sequence ID" value="RPA70979.1"/>
    <property type="molecule type" value="Genomic_DNA"/>
</dbReference>
<dbReference type="Proteomes" id="UP000275078">
    <property type="component" value="Unassembled WGS sequence"/>
</dbReference>
<feature type="compositionally biased region" description="Polar residues" evidence="1">
    <location>
        <begin position="357"/>
        <end position="369"/>
    </location>
</feature>
<dbReference type="AlphaFoldDB" id="A0A3N4H853"/>
<organism evidence="2 3">
    <name type="scientific">Ascobolus immersus RN42</name>
    <dbReference type="NCBI Taxonomy" id="1160509"/>
    <lineage>
        <taxon>Eukaryota</taxon>
        <taxon>Fungi</taxon>
        <taxon>Dikarya</taxon>
        <taxon>Ascomycota</taxon>
        <taxon>Pezizomycotina</taxon>
        <taxon>Pezizomycetes</taxon>
        <taxon>Pezizales</taxon>
        <taxon>Ascobolaceae</taxon>
        <taxon>Ascobolus</taxon>
    </lineage>
</organism>
<evidence type="ECO:0000313" key="2">
    <source>
        <dbReference type="EMBL" id="RPA70979.1"/>
    </source>
</evidence>
<feature type="compositionally biased region" description="Polar residues" evidence="1">
    <location>
        <begin position="13"/>
        <end position="27"/>
    </location>
</feature>
<reference evidence="2 3" key="1">
    <citation type="journal article" date="2018" name="Nat. Ecol. Evol.">
        <title>Pezizomycetes genomes reveal the molecular basis of ectomycorrhizal truffle lifestyle.</title>
        <authorList>
            <person name="Murat C."/>
            <person name="Payen T."/>
            <person name="Noel B."/>
            <person name="Kuo A."/>
            <person name="Morin E."/>
            <person name="Chen J."/>
            <person name="Kohler A."/>
            <person name="Krizsan K."/>
            <person name="Balestrini R."/>
            <person name="Da Silva C."/>
            <person name="Montanini B."/>
            <person name="Hainaut M."/>
            <person name="Levati E."/>
            <person name="Barry K.W."/>
            <person name="Belfiori B."/>
            <person name="Cichocki N."/>
            <person name="Clum A."/>
            <person name="Dockter R.B."/>
            <person name="Fauchery L."/>
            <person name="Guy J."/>
            <person name="Iotti M."/>
            <person name="Le Tacon F."/>
            <person name="Lindquist E.A."/>
            <person name="Lipzen A."/>
            <person name="Malagnac F."/>
            <person name="Mello A."/>
            <person name="Molinier V."/>
            <person name="Miyauchi S."/>
            <person name="Poulain J."/>
            <person name="Riccioni C."/>
            <person name="Rubini A."/>
            <person name="Sitrit Y."/>
            <person name="Splivallo R."/>
            <person name="Traeger S."/>
            <person name="Wang M."/>
            <person name="Zifcakova L."/>
            <person name="Wipf D."/>
            <person name="Zambonelli A."/>
            <person name="Paolocci F."/>
            <person name="Nowrousian M."/>
            <person name="Ottonello S."/>
            <person name="Baldrian P."/>
            <person name="Spatafora J.W."/>
            <person name="Henrissat B."/>
            <person name="Nagy L.G."/>
            <person name="Aury J.M."/>
            <person name="Wincker P."/>
            <person name="Grigoriev I.V."/>
            <person name="Bonfante P."/>
            <person name="Martin F.M."/>
        </authorList>
    </citation>
    <scope>NUCLEOTIDE SEQUENCE [LARGE SCALE GENOMIC DNA]</scope>
    <source>
        <strain evidence="2 3">RN42</strain>
    </source>
</reference>
<feature type="region of interest" description="Disordered" evidence="1">
    <location>
        <begin position="1"/>
        <end position="51"/>
    </location>
</feature>
<proteinExistence type="predicted"/>
<gene>
    <name evidence="2" type="ORF">BJ508DRAFT_316030</name>
</gene>
<evidence type="ECO:0000256" key="1">
    <source>
        <dbReference type="SAM" id="MobiDB-lite"/>
    </source>
</evidence>
<keyword evidence="3" id="KW-1185">Reference proteome</keyword>
<feature type="region of interest" description="Disordered" evidence="1">
    <location>
        <begin position="357"/>
        <end position="385"/>
    </location>
</feature>
<protein>
    <submittedName>
        <fullName evidence="2">Uncharacterized protein</fullName>
    </submittedName>
</protein>
<accession>A0A3N4H853</accession>
<sequence>MADRKKAVPSLLTIPSSNPQSEFSESLSAPPDPSIPNVSTPSKLHPDGRRPFLTEDKFNPEFDIDLYEIIRVPFALLDDPALMMSPVWNGNRTEETNEYCSMVVMGISKGFHFDLTYMGNSYKIEGYLIRPCLSACRPSPQAHLIPFPSLQPLPESLFWPPIRTDYVSEKQEWLDVSQTWAVSIKPDSGIVRVFEPRIIMDETEMNRLYDYRRVKIEGLSPLPSTASSDRRWMDGLARTSTSKCVTTRQLDSGEEIEAERDLERRLEWASVDDNTRRHLLEERVNLWLRDVPPSLEDFLVEVPELDDWPAEQTPELDSILEALFAAERKTEFLYLDAMPQDAQPGHGPAFDDIIPTTTPDNFPNAPSTMTKDRNQSGRMHPRPSISATGTLEETDFFQYFGPPFPTPFGPSTISKPSPQKKLPHLSHELEKTIAPEFLPGPLFYNILHIPASHFSGLPPLLQNNTHCNLYVIKTHQGWSKELKCSILELTGYLIRPYDPETPGDNRVPLPSTQQAPVGHACRFHPPLKADYRTEEPEFFDLTKQYTALFKSREDYLYHFDPPAYIDADEERRLDKYRRVHVLGEEPIPSETSSDIRWMTPPTDLSSFKEWEPADTAEYLEWWRNFERAQEYMRIDDATRKKMLEEKVWAWLEGLANGSGDGSDVKTPEVDEWVVGEVLGVEVFVAEGTAEYGCLDEMLTGVPVVV</sequence>